<evidence type="ECO:0000259" key="10">
    <source>
        <dbReference type="Pfam" id="PF01138"/>
    </source>
</evidence>
<keyword evidence="6" id="KW-0271">Exosome</keyword>
<sequence length="348" mass="37474">MATKTANAAPALSFPRPIFAALSPHPFLQAHLSSQGQAKPPRANGRTAADFRTPSIKTGALTHCHGSAVVRVGGTSVVCGVRGEILRGEDVQTADVEVSAGNGEGDDTAEISGLRLLVPNVELSTGSTPLHIPGNAPSGYAQTLVTRLRSLLLSTRLIRARDLRILYTPPGVADEMEEEDSVPEVEIKGYWVLYIDTVFISLDGNALDAAWIAILAALASTRLPKAYFDEELEIVVCSDTPSEAQKLELRGLPIPSTFAVFEGQFEQEGEEYDGEESWVLNDPDAFEESVCREMVCVVVDGSEGMNKMAVKRIEKSGGGVVGKDIMKVLVKRSAERWQIVQGVLKEVE</sequence>
<evidence type="ECO:0000256" key="8">
    <source>
        <dbReference type="ARBA" id="ARBA00023242"/>
    </source>
</evidence>
<dbReference type="GO" id="GO:0035925">
    <property type="term" value="F:mRNA 3'-UTR AU-rich region binding"/>
    <property type="evidence" value="ECO:0007669"/>
    <property type="project" value="TreeGrafter"/>
</dbReference>
<evidence type="ECO:0000256" key="3">
    <source>
        <dbReference type="ARBA" id="ARBA00006678"/>
    </source>
</evidence>
<dbReference type="AlphaFoldDB" id="A0A6A5W502"/>
<keyword evidence="11" id="KW-0689">Ribosomal protein</keyword>
<dbReference type="GO" id="GO:0071038">
    <property type="term" value="P:TRAMP-dependent tRNA surveillance pathway"/>
    <property type="evidence" value="ECO:0007669"/>
    <property type="project" value="TreeGrafter"/>
</dbReference>
<keyword evidence="12" id="KW-1185">Reference proteome</keyword>
<dbReference type="GO" id="GO:0000467">
    <property type="term" value="P:exonucleolytic trimming to generate mature 3'-end of 5.8S rRNA from tricistronic rRNA transcript (SSU-rRNA, 5.8S rRNA, LSU-rRNA)"/>
    <property type="evidence" value="ECO:0007669"/>
    <property type="project" value="TreeGrafter"/>
</dbReference>
<comment type="subcellular location">
    <subcellularLocation>
        <location evidence="1">Cytoplasm</location>
    </subcellularLocation>
    <subcellularLocation>
        <location evidence="2">Nucleus</location>
        <location evidence="2">Nucleolus</location>
    </subcellularLocation>
</comment>
<evidence type="ECO:0000313" key="12">
    <source>
        <dbReference type="Proteomes" id="UP000799779"/>
    </source>
</evidence>
<organism evidence="11 12">
    <name type="scientific">Amniculicola lignicola CBS 123094</name>
    <dbReference type="NCBI Taxonomy" id="1392246"/>
    <lineage>
        <taxon>Eukaryota</taxon>
        <taxon>Fungi</taxon>
        <taxon>Dikarya</taxon>
        <taxon>Ascomycota</taxon>
        <taxon>Pezizomycotina</taxon>
        <taxon>Dothideomycetes</taxon>
        <taxon>Pleosporomycetidae</taxon>
        <taxon>Pleosporales</taxon>
        <taxon>Amniculicolaceae</taxon>
        <taxon>Amniculicola</taxon>
    </lineage>
</organism>
<accession>A0A6A5W502</accession>
<evidence type="ECO:0000256" key="9">
    <source>
        <dbReference type="ARBA" id="ARBA00030617"/>
    </source>
</evidence>
<dbReference type="PANTHER" id="PTHR11097:SF9">
    <property type="entry name" value="EXOSOME COMPLEX COMPONENT RRP43"/>
    <property type="match status" value="1"/>
</dbReference>
<dbReference type="GO" id="GO:0034476">
    <property type="term" value="P:U5 snRNA 3'-end processing"/>
    <property type="evidence" value="ECO:0007669"/>
    <property type="project" value="TreeGrafter"/>
</dbReference>
<keyword evidence="11" id="KW-0687">Ribonucleoprotein</keyword>
<dbReference type="SUPFAM" id="SSF54211">
    <property type="entry name" value="Ribosomal protein S5 domain 2-like"/>
    <property type="match status" value="1"/>
</dbReference>
<name>A0A6A5W502_9PLEO</name>
<evidence type="ECO:0000256" key="5">
    <source>
        <dbReference type="ARBA" id="ARBA00022552"/>
    </source>
</evidence>
<dbReference type="GO" id="GO:0000176">
    <property type="term" value="C:nuclear exosome (RNase complex)"/>
    <property type="evidence" value="ECO:0007669"/>
    <property type="project" value="UniProtKB-ARBA"/>
</dbReference>
<dbReference type="Gene3D" id="3.30.230.70">
    <property type="entry name" value="GHMP Kinase, N-terminal domain"/>
    <property type="match status" value="1"/>
</dbReference>
<feature type="domain" description="Exoribonuclease phosphorolytic" evidence="10">
    <location>
        <begin position="51"/>
        <end position="224"/>
    </location>
</feature>
<dbReference type="InterPro" id="IPR027408">
    <property type="entry name" value="PNPase/RNase_PH_dom_sf"/>
</dbReference>
<evidence type="ECO:0000256" key="1">
    <source>
        <dbReference type="ARBA" id="ARBA00004496"/>
    </source>
</evidence>
<dbReference type="GO" id="GO:0016075">
    <property type="term" value="P:rRNA catabolic process"/>
    <property type="evidence" value="ECO:0007669"/>
    <property type="project" value="TreeGrafter"/>
</dbReference>
<comment type="similarity">
    <text evidence="3">Belongs to the RNase PH family.</text>
</comment>
<dbReference type="EMBL" id="ML977628">
    <property type="protein sequence ID" value="KAF1996148.1"/>
    <property type="molecule type" value="Genomic_DNA"/>
</dbReference>
<keyword evidence="4" id="KW-0963">Cytoplasm</keyword>
<evidence type="ECO:0000256" key="7">
    <source>
        <dbReference type="ARBA" id="ARBA00022884"/>
    </source>
</evidence>
<dbReference type="GO" id="GO:0071028">
    <property type="term" value="P:nuclear mRNA surveillance"/>
    <property type="evidence" value="ECO:0007669"/>
    <property type="project" value="TreeGrafter"/>
</dbReference>
<dbReference type="GO" id="GO:0000177">
    <property type="term" value="C:cytoplasmic exosome (RNase complex)"/>
    <property type="evidence" value="ECO:0007669"/>
    <property type="project" value="TreeGrafter"/>
</dbReference>
<evidence type="ECO:0000256" key="6">
    <source>
        <dbReference type="ARBA" id="ARBA00022835"/>
    </source>
</evidence>
<keyword evidence="8" id="KW-0539">Nucleus</keyword>
<dbReference type="Proteomes" id="UP000799779">
    <property type="component" value="Unassembled WGS sequence"/>
</dbReference>
<evidence type="ECO:0000313" key="11">
    <source>
        <dbReference type="EMBL" id="KAF1996148.1"/>
    </source>
</evidence>
<protein>
    <recommendedName>
        <fullName evidence="9">Ribosomal RNA-processing protein 43</fullName>
    </recommendedName>
</protein>
<dbReference type="InterPro" id="IPR020568">
    <property type="entry name" value="Ribosomal_Su5_D2-typ_SF"/>
</dbReference>
<keyword evidence="7" id="KW-0694">RNA-binding</keyword>
<evidence type="ECO:0000256" key="4">
    <source>
        <dbReference type="ARBA" id="ARBA00022490"/>
    </source>
</evidence>
<reference evidence="11" key="1">
    <citation type="journal article" date="2020" name="Stud. Mycol.">
        <title>101 Dothideomycetes genomes: a test case for predicting lifestyles and emergence of pathogens.</title>
        <authorList>
            <person name="Haridas S."/>
            <person name="Albert R."/>
            <person name="Binder M."/>
            <person name="Bloem J."/>
            <person name="Labutti K."/>
            <person name="Salamov A."/>
            <person name="Andreopoulos B."/>
            <person name="Baker S."/>
            <person name="Barry K."/>
            <person name="Bills G."/>
            <person name="Bluhm B."/>
            <person name="Cannon C."/>
            <person name="Castanera R."/>
            <person name="Culley D."/>
            <person name="Daum C."/>
            <person name="Ezra D."/>
            <person name="Gonzalez J."/>
            <person name="Henrissat B."/>
            <person name="Kuo A."/>
            <person name="Liang C."/>
            <person name="Lipzen A."/>
            <person name="Lutzoni F."/>
            <person name="Magnuson J."/>
            <person name="Mondo S."/>
            <person name="Nolan M."/>
            <person name="Ohm R."/>
            <person name="Pangilinan J."/>
            <person name="Park H.-J."/>
            <person name="Ramirez L."/>
            <person name="Alfaro M."/>
            <person name="Sun H."/>
            <person name="Tritt A."/>
            <person name="Yoshinaga Y."/>
            <person name="Zwiers L.-H."/>
            <person name="Turgeon B."/>
            <person name="Goodwin S."/>
            <person name="Spatafora J."/>
            <person name="Crous P."/>
            <person name="Grigoriev I."/>
        </authorList>
    </citation>
    <scope>NUCLEOTIDE SEQUENCE</scope>
    <source>
        <strain evidence="11">CBS 123094</strain>
    </source>
</reference>
<dbReference type="SUPFAM" id="SSF55666">
    <property type="entry name" value="Ribonuclease PH domain 2-like"/>
    <property type="match status" value="1"/>
</dbReference>
<dbReference type="PANTHER" id="PTHR11097">
    <property type="entry name" value="EXOSOME COMPLEX EXONUCLEASE RIBOSOMAL RNA PROCESSING PROTEIN"/>
    <property type="match status" value="1"/>
</dbReference>
<dbReference type="OrthoDB" id="45882at2759"/>
<dbReference type="GO" id="GO:0034473">
    <property type="term" value="P:U1 snRNA 3'-end processing"/>
    <property type="evidence" value="ECO:0007669"/>
    <property type="project" value="TreeGrafter"/>
</dbReference>
<dbReference type="GO" id="GO:0005730">
    <property type="term" value="C:nucleolus"/>
    <property type="evidence" value="ECO:0007669"/>
    <property type="project" value="UniProtKB-SubCell"/>
</dbReference>
<keyword evidence="5" id="KW-0698">rRNA processing</keyword>
<gene>
    <name evidence="11" type="ORF">P154DRAFT_525729</name>
</gene>
<dbReference type="InterPro" id="IPR001247">
    <property type="entry name" value="ExoRNase_PH_dom1"/>
</dbReference>
<dbReference type="InterPro" id="IPR036345">
    <property type="entry name" value="ExoRNase_PH_dom2_sf"/>
</dbReference>
<dbReference type="Pfam" id="PF01138">
    <property type="entry name" value="RNase_PH"/>
    <property type="match status" value="1"/>
</dbReference>
<proteinExistence type="inferred from homology"/>
<evidence type="ECO:0000256" key="2">
    <source>
        <dbReference type="ARBA" id="ARBA00004604"/>
    </source>
</evidence>
<dbReference type="InterPro" id="IPR050590">
    <property type="entry name" value="Exosome_comp_Rrp42_subfam"/>
</dbReference>
<dbReference type="GO" id="GO:0071035">
    <property type="term" value="P:nuclear polyadenylation-dependent rRNA catabolic process"/>
    <property type="evidence" value="ECO:0007669"/>
    <property type="project" value="TreeGrafter"/>
</dbReference>
<dbReference type="GO" id="GO:0005840">
    <property type="term" value="C:ribosome"/>
    <property type="evidence" value="ECO:0007669"/>
    <property type="project" value="UniProtKB-KW"/>
</dbReference>
<dbReference type="GO" id="GO:0034475">
    <property type="term" value="P:U4 snRNA 3'-end processing"/>
    <property type="evidence" value="ECO:0007669"/>
    <property type="project" value="TreeGrafter"/>
</dbReference>